<organism evidence="11">
    <name type="scientific">Aureoumbra lagunensis</name>
    <dbReference type="NCBI Taxonomy" id="44058"/>
    <lineage>
        <taxon>Eukaryota</taxon>
        <taxon>Sar</taxon>
        <taxon>Stramenopiles</taxon>
        <taxon>Ochrophyta</taxon>
        <taxon>Pelagophyceae</taxon>
        <taxon>Pelagomonadales</taxon>
        <taxon>Aureoumbra</taxon>
    </lineage>
</organism>
<reference evidence="11" key="1">
    <citation type="submission" date="2021-01" db="EMBL/GenBank/DDBJ databases">
        <authorList>
            <person name="Corre E."/>
            <person name="Pelletier E."/>
            <person name="Niang G."/>
            <person name="Scheremetjew M."/>
            <person name="Finn R."/>
            <person name="Kale V."/>
            <person name="Holt S."/>
            <person name="Cochrane G."/>
            <person name="Meng A."/>
            <person name="Brown T."/>
            <person name="Cohen L."/>
        </authorList>
    </citation>
    <scope>NUCLEOTIDE SEQUENCE</scope>
    <source>
        <strain evidence="11">CCMP1510</strain>
    </source>
</reference>
<dbReference type="NCBIfam" id="NF006767">
    <property type="entry name" value="PRK09289.1"/>
    <property type="match status" value="1"/>
</dbReference>
<dbReference type="EC" id="2.5.1.9" evidence="3"/>
<keyword evidence="6" id="KW-0808">Transferase</keyword>
<keyword evidence="9" id="KW-0732">Signal</keyword>
<dbReference type="PANTHER" id="PTHR21098:SF0">
    <property type="entry name" value="RIBOFLAVIN SYNTHASE"/>
    <property type="match status" value="1"/>
</dbReference>
<dbReference type="InterPro" id="IPR026017">
    <property type="entry name" value="Lumazine-bd_dom"/>
</dbReference>
<dbReference type="SUPFAM" id="SSF63380">
    <property type="entry name" value="Riboflavin synthase domain-like"/>
    <property type="match status" value="2"/>
</dbReference>
<evidence type="ECO:0000313" key="11">
    <source>
        <dbReference type="EMBL" id="CAE0359715.1"/>
    </source>
</evidence>
<dbReference type="FunFam" id="2.40.30.20:FF:000004">
    <property type="entry name" value="Riboflavin synthase, alpha subunit"/>
    <property type="match status" value="1"/>
</dbReference>
<evidence type="ECO:0000256" key="9">
    <source>
        <dbReference type="SAM" id="SignalP"/>
    </source>
</evidence>
<proteinExistence type="predicted"/>
<dbReference type="AlphaFoldDB" id="A0A7S3NDD5"/>
<feature type="signal peptide" evidence="9">
    <location>
        <begin position="1"/>
        <end position="21"/>
    </location>
</feature>
<dbReference type="FunFam" id="2.40.30.20:FF:000003">
    <property type="entry name" value="Riboflavin synthase, alpha subunit"/>
    <property type="match status" value="1"/>
</dbReference>
<comment type="pathway">
    <text evidence="2">Cofactor biosynthesis; riboflavin biosynthesis; riboflavin from 2-hydroxy-3-oxobutyl phosphate and 5-amino-6-(D-ribitylamino)uracil: step 2/2.</text>
</comment>
<comment type="function">
    <text evidence="1">Catalyzes the dismutation of two molecules of 6,7-dimethyl-8-ribityllumazine, resulting in the formation of riboflavin and 5-amino-6-(D-ribitylamino)uracil.</text>
</comment>
<dbReference type="Pfam" id="PF00677">
    <property type="entry name" value="Lum_binding"/>
    <property type="match status" value="2"/>
</dbReference>
<dbReference type="InterPro" id="IPR023366">
    <property type="entry name" value="ATP_synth_asu-like_sf"/>
</dbReference>
<name>A0A7S3NDD5_9STRA</name>
<dbReference type="PANTHER" id="PTHR21098">
    <property type="entry name" value="RIBOFLAVIN SYNTHASE ALPHA CHAIN"/>
    <property type="match status" value="1"/>
</dbReference>
<gene>
    <name evidence="11" type="ORF">ALAG00032_LOCUS444</name>
</gene>
<evidence type="ECO:0000256" key="5">
    <source>
        <dbReference type="ARBA" id="ARBA00022619"/>
    </source>
</evidence>
<protein>
    <recommendedName>
        <fullName evidence="4">Riboflavin synthase</fullName>
        <ecNumber evidence="3">2.5.1.9</ecNumber>
    </recommendedName>
</protein>
<dbReference type="GO" id="GO:0009231">
    <property type="term" value="P:riboflavin biosynthetic process"/>
    <property type="evidence" value="ECO:0007669"/>
    <property type="project" value="UniProtKB-KW"/>
</dbReference>
<evidence type="ECO:0000256" key="6">
    <source>
        <dbReference type="ARBA" id="ARBA00022679"/>
    </source>
</evidence>
<dbReference type="GO" id="GO:0004746">
    <property type="term" value="F:riboflavin synthase activity"/>
    <property type="evidence" value="ECO:0007669"/>
    <property type="project" value="UniProtKB-EC"/>
</dbReference>
<dbReference type="NCBIfam" id="TIGR00187">
    <property type="entry name" value="ribE"/>
    <property type="match status" value="1"/>
</dbReference>
<feature type="domain" description="Lumazine-binding" evidence="10">
    <location>
        <begin position="43"/>
        <end position="148"/>
    </location>
</feature>
<evidence type="ECO:0000256" key="7">
    <source>
        <dbReference type="ARBA" id="ARBA00022737"/>
    </source>
</evidence>
<dbReference type="InterPro" id="IPR001783">
    <property type="entry name" value="Lumazine-bd"/>
</dbReference>
<evidence type="ECO:0000259" key="10">
    <source>
        <dbReference type="PROSITE" id="PS51177"/>
    </source>
</evidence>
<evidence type="ECO:0000256" key="8">
    <source>
        <dbReference type="SAM" id="Coils"/>
    </source>
</evidence>
<dbReference type="CDD" id="cd00402">
    <property type="entry name" value="Riboflavin_synthase_like"/>
    <property type="match status" value="1"/>
</dbReference>
<feature type="coiled-coil region" evidence="8">
    <location>
        <begin position="241"/>
        <end position="268"/>
    </location>
</feature>
<feature type="chain" id="PRO_5030789495" description="Riboflavin synthase" evidence="9">
    <location>
        <begin position="22"/>
        <end position="278"/>
    </location>
</feature>
<dbReference type="Gene3D" id="2.40.30.20">
    <property type="match status" value="2"/>
</dbReference>
<feature type="domain" description="Lumazine-binding" evidence="10">
    <location>
        <begin position="149"/>
        <end position="245"/>
    </location>
</feature>
<keyword evidence="7" id="KW-0677">Repeat</keyword>
<sequence>MKVRFEAWLLLLVCWSHETSLGLVISSNLNKRRRATRSTIRMVFSGIIEEMGTVVSLRHRDDMTLWDGSIGEGTEMIVKGSKAVEDAYIGCSIAVNGVCLTATHLNGEEFTVGLSPETLRRTTLGKSKTGDRINLERSLRAEDRNSGHYVQGHVDGTARIAEMWQEDDSLWIRLKPPAELMPFIVPKGYIAVDGTSLTVCDVDSDSFTLMLVEHTQKCIILPSKLVGDKCNLEVDVMAKYAQNALGHVAALSAKVQELEERILVLESNDYGTECTGLD</sequence>
<keyword evidence="8" id="KW-0175">Coiled coil</keyword>
<dbReference type="EMBL" id="HBIJ01000584">
    <property type="protein sequence ID" value="CAE0359715.1"/>
    <property type="molecule type" value="Transcribed_RNA"/>
</dbReference>
<evidence type="ECO:0000256" key="4">
    <source>
        <dbReference type="ARBA" id="ARBA00013950"/>
    </source>
</evidence>
<evidence type="ECO:0000256" key="3">
    <source>
        <dbReference type="ARBA" id="ARBA00012827"/>
    </source>
</evidence>
<dbReference type="InterPro" id="IPR017938">
    <property type="entry name" value="Riboflavin_synthase-like_b-brl"/>
</dbReference>
<accession>A0A7S3NDD5</accession>
<evidence type="ECO:0000256" key="2">
    <source>
        <dbReference type="ARBA" id="ARBA00004887"/>
    </source>
</evidence>
<keyword evidence="5" id="KW-0686">Riboflavin biosynthesis</keyword>
<dbReference type="PROSITE" id="PS51177">
    <property type="entry name" value="LUMAZINE_BIND"/>
    <property type="match status" value="2"/>
</dbReference>
<evidence type="ECO:0000256" key="1">
    <source>
        <dbReference type="ARBA" id="ARBA00002803"/>
    </source>
</evidence>